<evidence type="ECO:0000259" key="7">
    <source>
        <dbReference type="PROSITE" id="PS50850"/>
    </source>
</evidence>
<feature type="transmembrane region" description="Helical" evidence="6">
    <location>
        <begin position="72"/>
        <end position="92"/>
    </location>
</feature>
<dbReference type="Pfam" id="PF07690">
    <property type="entry name" value="MFS_1"/>
    <property type="match status" value="1"/>
</dbReference>
<dbReference type="InterPro" id="IPR050189">
    <property type="entry name" value="MFS_Efflux_Transporters"/>
</dbReference>
<feature type="transmembrane region" description="Helical" evidence="6">
    <location>
        <begin position="340"/>
        <end position="359"/>
    </location>
</feature>
<evidence type="ECO:0000256" key="4">
    <source>
        <dbReference type="ARBA" id="ARBA00022989"/>
    </source>
</evidence>
<dbReference type="PROSITE" id="PS50850">
    <property type="entry name" value="MFS"/>
    <property type="match status" value="1"/>
</dbReference>
<feature type="domain" description="Major facilitator superfamily (MFS) profile" evidence="7">
    <location>
        <begin position="1"/>
        <end position="403"/>
    </location>
</feature>
<evidence type="ECO:0000256" key="1">
    <source>
        <dbReference type="ARBA" id="ARBA00004651"/>
    </source>
</evidence>
<feature type="transmembrane region" description="Helical" evidence="6">
    <location>
        <begin position="216"/>
        <end position="238"/>
    </location>
</feature>
<keyword evidence="9" id="KW-1185">Reference proteome</keyword>
<protein>
    <recommendedName>
        <fullName evidence="7">Major facilitator superfamily (MFS) profile domain-containing protein</fullName>
    </recommendedName>
</protein>
<feature type="transmembrane region" description="Helical" evidence="6">
    <location>
        <begin position="379"/>
        <end position="397"/>
    </location>
</feature>
<keyword evidence="5 6" id="KW-0472">Membrane</keyword>
<dbReference type="CDD" id="cd06174">
    <property type="entry name" value="MFS"/>
    <property type="match status" value="1"/>
</dbReference>
<name>A0A7K0DHK6_9NOCA</name>
<comment type="caution">
    <text evidence="8">The sequence shown here is derived from an EMBL/GenBank/DDBJ whole genome shotgun (WGS) entry which is preliminary data.</text>
</comment>
<gene>
    <name evidence="8" type="ORF">NRB56_07350</name>
</gene>
<dbReference type="Gene3D" id="1.20.1250.20">
    <property type="entry name" value="MFS general substrate transporter like domains"/>
    <property type="match status" value="2"/>
</dbReference>
<keyword evidence="3 6" id="KW-0812">Transmembrane</keyword>
<evidence type="ECO:0000313" key="9">
    <source>
        <dbReference type="Proteomes" id="UP000431401"/>
    </source>
</evidence>
<evidence type="ECO:0000256" key="3">
    <source>
        <dbReference type="ARBA" id="ARBA00022692"/>
    </source>
</evidence>
<dbReference type="InterPro" id="IPR036259">
    <property type="entry name" value="MFS_trans_sf"/>
</dbReference>
<evidence type="ECO:0000256" key="6">
    <source>
        <dbReference type="SAM" id="Phobius"/>
    </source>
</evidence>
<comment type="subcellular location">
    <subcellularLocation>
        <location evidence="1">Cell membrane</location>
        <topology evidence="1">Multi-pass membrane protein</topology>
    </subcellularLocation>
</comment>
<dbReference type="PANTHER" id="PTHR43124:SF3">
    <property type="entry name" value="CHLORAMPHENICOL EFFLUX PUMP RV0191"/>
    <property type="match status" value="1"/>
</dbReference>
<feature type="transmembrane region" description="Helical" evidence="6">
    <location>
        <begin position="282"/>
        <end position="302"/>
    </location>
</feature>
<dbReference type="RefSeq" id="WP_153339116.1">
    <property type="nucleotide sequence ID" value="NZ_WEGI01000002.1"/>
</dbReference>
<dbReference type="InterPro" id="IPR020846">
    <property type="entry name" value="MFS_dom"/>
</dbReference>
<feature type="transmembrane region" description="Helical" evidence="6">
    <location>
        <begin position="162"/>
        <end position="181"/>
    </location>
</feature>
<keyword evidence="4 6" id="KW-1133">Transmembrane helix</keyword>
<proteinExistence type="predicted"/>
<dbReference type="GO" id="GO:0022857">
    <property type="term" value="F:transmembrane transporter activity"/>
    <property type="evidence" value="ECO:0007669"/>
    <property type="project" value="InterPro"/>
</dbReference>
<dbReference type="PANTHER" id="PTHR43124">
    <property type="entry name" value="PURINE EFFLUX PUMP PBUE"/>
    <property type="match status" value="1"/>
</dbReference>
<feature type="transmembrane region" description="Helical" evidence="6">
    <location>
        <begin position="43"/>
        <end position="65"/>
    </location>
</feature>
<dbReference type="EMBL" id="WEGI01000002">
    <property type="protein sequence ID" value="MQY25179.1"/>
    <property type="molecule type" value="Genomic_DNA"/>
</dbReference>
<organism evidence="8 9">
    <name type="scientific">Nocardia aurantia</name>
    <dbReference type="NCBI Taxonomy" id="2585199"/>
    <lineage>
        <taxon>Bacteria</taxon>
        <taxon>Bacillati</taxon>
        <taxon>Actinomycetota</taxon>
        <taxon>Actinomycetes</taxon>
        <taxon>Mycobacteriales</taxon>
        <taxon>Nocardiaceae</taxon>
        <taxon>Nocardia</taxon>
    </lineage>
</organism>
<reference evidence="8 9" key="1">
    <citation type="submission" date="2019-10" db="EMBL/GenBank/DDBJ databases">
        <title>Nocardia macrotermitis sp. nov. and Nocardia aurantia sp. nov., isolated from the gut of fungus growing-termite Macrotermes natalensis.</title>
        <authorList>
            <person name="Benndorf R."/>
            <person name="Schwitalla J."/>
            <person name="Martin K."/>
            <person name="De Beer W."/>
            <person name="Kaster A.-K."/>
            <person name="Vollmers J."/>
            <person name="Poulsen M."/>
            <person name="Beemelmanns C."/>
        </authorList>
    </citation>
    <scope>NUCLEOTIDE SEQUENCE [LARGE SCALE GENOMIC DNA]</scope>
    <source>
        <strain evidence="8 9">RB56</strain>
    </source>
</reference>
<dbReference type="GO" id="GO:0005886">
    <property type="term" value="C:plasma membrane"/>
    <property type="evidence" value="ECO:0007669"/>
    <property type="project" value="UniProtKB-SubCell"/>
</dbReference>
<keyword evidence="2" id="KW-1003">Cell membrane</keyword>
<dbReference type="SUPFAM" id="SSF103473">
    <property type="entry name" value="MFS general substrate transporter"/>
    <property type="match status" value="1"/>
</dbReference>
<feature type="transmembrane region" description="Helical" evidence="6">
    <location>
        <begin position="250"/>
        <end position="270"/>
    </location>
</feature>
<accession>A0A7K0DHK6</accession>
<evidence type="ECO:0000256" key="5">
    <source>
        <dbReference type="ARBA" id="ARBA00023136"/>
    </source>
</evidence>
<evidence type="ECO:0000313" key="8">
    <source>
        <dbReference type="EMBL" id="MQY25179.1"/>
    </source>
</evidence>
<feature type="transmembrane region" description="Helical" evidence="6">
    <location>
        <begin position="308"/>
        <end position="328"/>
    </location>
</feature>
<dbReference type="AlphaFoldDB" id="A0A7K0DHK6"/>
<dbReference type="OrthoDB" id="4332123at2"/>
<dbReference type="Proteomes" id="UP000431401">
    <property type="component" value="Unassembled WGS sequence"/>
</dbReference>
<sequence>MRRAYLVWGVGVSVYVIAVLQRTSFGVSGLAAADRFHAGPSVLSEFVVLQVIVYAGMQIPAGLMLDRFGSRAMVVTGAVVMACGQALLAATGTLSLAILGRILVGCGDACTFISVLRLVPRWFPSRRVPLISQLTAMLGQLGQIMSAVPFLALLHLAGWSPAYTAVAVLGLLGAVPAVLLVRDLPPGSAEVRAAPAGLRQLGGQVRALWAHPGTRLGFFTHMGTMFSTTAFALMWGVPYLVSAQGFSQSAAGWLLTVSVGVALVAGPVVGELCGRFPLRRSQLVLGIMTAAVAIWTTVLALGGPAPRWLLVLLVVVISVGGPGSNVGFDYARTFHSGSTLGTAQGIVNIGGFLGTLLAIEGMGLVLGRAGGYTFDAFRLAWLVQYPIWAIAFTGILLSRRKTRRHLEPVVAGPASADLALPSAAG</sequence>
<evidence type="ECO:0000256" key="2">
    <source>
        <dbReference type="ARBA" id="ARBA00022475"/>
    </source>
</evidence>
<dbReference type="InterPro" id="IPR011701">
    <property type="entry name" value="MFS"/>
</dbReference>